<gene>
    <name evidence="2" type="ORF">AA314_03639</name>
</gene>
<dbReference type="KEGG" id="age:AA314_03639"/>
<feature type="signal peptide" evidence="1">
    <location>
        <begin position="1"/>
        <end position="19"/>
    </location>
</feature>
<dbReference type="RefSeq" id="WP_276326919.1">
    <property type="nucleotide sequence ID" value="NZ_CP011509.1"/>
</dbReference>
<evidence type="ECO:0000313" key="2">
    <source>
        <dbReference type="EMBL" id="AKJ02013.1"/>
    </source>
</evidence>
<feature type="chain" id="PRO_5042124371" evidence="1">
    <location>
        <begin position="20"/>
        <end position="40"/>
    </location>
</feature>
<name>A0AAC8Q6M0_9BACT</name>
<sequence>MRLMLAVLALLLSPGVADAAPRDVVLLFTGDNGGEIAPCG</sequence>
<dbReference type="AlphaFoldDB" id="A0AAC8Q6M0"/>
<accession>A0AAC8Q6M0</accession>
<evidence type="ECO:0000256" key="1">
    <source>
        <dbReference type="SAM" id="SignalP"/>
    </source>
</evidence>
<proteinExistence type="predicted"/>
<dbReference type="EMBL" id="CP011509">
    <property type="protein sequence ID" value="AKJ02013.1"/>
    <property type="molecule type" value="Genomic_DNA"/>
</dbReference>
<dbReference type="Proteomes" id="UP000035579">
    <property type="component" value="Chromosome"/>
</dbReference>
<protein>
    <submittedName>
        <fullName evidence="2">Uncharacterized protein</fullName>
    </submittedName>
</protein>
<organism evidence="2 3">
    <name type="scientific">Archangium gephyra</name>
    <dbReference type="NCBI Taxonomy" id="48"/>
    <lineage>
        <taxon>Bacteria</taxon>
        <taxon>Pseudomonadati</taxon>
        <taxon>Myxococcota</taxon>
        <taxon>Myxococcia</taxon>
        <taxon>Myxococcales</taxon>
        <taxon>Cystobacterineae</taxon>
        <taxon>Archangiaceae</taxon>
        <taxon>Archangium</taxon>
    </lineage>
</organism>
<keyword evidence="1" id="KW-0732">Signal</keyword>
<reference evidence="2 3" key="1">
    <citation type="submission" date="2015-05" db="EMBL/GenBank/DDBJ databases">
        <title>Genome assembly of Archangium gephyra DSM 2261.</title>
        <authorList>
            <person name="Sharma G."/>
            <person name="Subramanian S."/>
        </authorList>
    </citation>
    <scope>NUCLEOTIDE SEQUENCE [LARGE SCALE GENOMIC DNA]</scope>
    <source>
        <strain evidence="2 3">DSM 2261</strain>
    </source>
</reference>
<evidence type="ECO:0000313" key="3">
    <source>
        <dbReference type="Proteomes" id="UP000035579"/>
    </source>
</evidence>